<sequence>MTRTLMCFGDSNTHGTPPIVERGAPYSRYDDQTRWPCVAHRALGSDWTLVEEGLPGRTARFADPVMGAHMNGQIGLDIALNSHGPIDVMTLMLGTNDVKTRFCISPENVLAGIAGLIDVALGEVAQTRHGGFKVLLMCPPPVLEEGPFAGEFFGGRAASEALPPLYQALAEARGCGFLDAGKIIQVSPIDGVHYGPEAHAALGAAVAEAIAAL</sequence>
<keyword evidence="3" id="KW-1185">Reference proteome</keyword>
<keyword evidence="2" id="KW-0378">Hydrolase</keyword>
<dbReference type="Gene3D" id="3.40.50.1110">
    <property type="entry name" value="SGNH hydrolase"/>
    <property type="match status" value="1"/>
</dbReference>
<evidence type="ECO:0000259" key="1">
    <source>
        <dbReference type="Pfam" id="PF13472"/>
    </source>
</evidence>
<dbReference type="Proteomes" id="UP000201613">
    <property type="component" value="Unassembled WGS sequence"/>
</dbReference>
<dbReference type="InterPro" id="IPR013830">
    <property type="entry name" value="SGNH_hydro"/>
</dbReference>
<evidence type="ECO:0000313" key="2">
    <source>
        <dbReference type="EMBL" id="SMY08183.1"/>
    </source>
</evidence>
<feature type="domain" description="SGNH hydrolase-type esterase" evidence="1">
    <location>
        <begin position="7"/>
        <end position="200"/>
    </location>
</feature>
<dbReference type="AlphaFoldDB" id="A0A238LF38"/>
<accession>A0A238LF38</accession>
<proteinExistence type="predicted"/>
<evidence type="ECO:0000313" key="3">
    <source>
        <dbReference type="Proteomes" id="UP000201613"/>
    </source>
</evidence>
<dbReference type="Pfam" id="PF13472">
    <property type="entry name" value="Lipase_GDSL_2"/>
    <property type="match status" value="1"/>
</dbReference>
<dbReference type="GO" id="GO:0016788">
    <property type="term" value="F:hydrolase activity, acting on ester bonds"/>
    <property type="evidence" value="ECO:0007669"/>
    <property type="project" value="UniProtKB-ARBA"/>
</dbReference>
<dbReference type="OrthoDB" id="164654at2"/>
<dbReference type="InterPro" id="IPR036514">
    <property type="entry name" value="SGNH_hydro_sf"/>
</dbReference>
<gene>
    <name evidence="2" type="ORF">LOM8899_02333</name>
</gene>
<dbReference type="EMBL" id="FXZK01000004">
    <property type="protein sequence ID" value="SMY08183.1"/>
    <property type="molecule type" value="Genomic_DNA"/>
</dbReference>
<name>A0A238LF38_9RHOB</name>
<protein>
    <submittedName>
        <fullName evidence="2">GDSL-like Lipase/Acylhydrolase</fullName>
    </submittedName>
</protein>
<reference evidence="2 3" key="1">
    <citation type="submission" date="2017-05" db="EMBL/GenBank/DDBJ databases">
        <authorList>
            <person name="Song R."/>
            <person name="Chenine A.L."/>
            <person name="Ruprecht R.M."/>
        </authorList>
    </citation>
    <scope>NUCLEOTIDE SEQUENCE [LARGE SCALE GENOMIC DNA]</scope>
    <source>
        <strain evidence="2 3">CECT 8899</strain>
    </source>
</reference>
<organism evidence="2 3">
    <name type="scientific">Flavimaricola marinus</name>
    <dbReference type="NCBI Taxonomy" id="1819565"/>
    <lineage>
        <taxon>Bacteria</taxon>
        <taxon>Pseudomonadati</taxon>
        <taxon>Pseudomonadota</taxon>
        <taxon>Alphaproteobacteria</taxon>
        <taxon>Rhodobacterales</taxon>
        <taxon>Paracoccaceae</taxon>
        <taxon>Flavimaricola</taxon>
    </lineage>
</organism>
<dbReference type="RefSeq" id="WP_093992387.1">
    <property type="nucleotide sequence ID" value="NZ_FXZK01000004.1"/>
</dbReference>
<dbReference type="SUPFAM" id="SSF52266">
    <property type="entry name" value="SGNH hydrolase"/>
    <property type="match status" value="1"/>
</dbReference>